<dbReference type="InterPro" id="IPR017452">
    <property type="entry name" value="GPCR_Rhodpsn_7TM"/>
</dbReference>
<evidence type="ECO:0000313" key="7">
    <source>
        <dbReference type="EMBL" id="VDM53895.1"/>
    </source>
</evidence>
<organism evidence="9">
    <name type="scientific">Angiostrongylus costaricensis</name>
    <name type="common">Nematode worm</name>
    <dbReference type="NCBI Taxonomy" id="334426"/>
    <lineage>
        <taxon>Eukaryota</taxon>
        <taxon>Metazoa</taxon>
        <taxon>Ecdysozoa</taxon>
        <taxon>Nematoda</taxon>
        <taxon>Chromadorea</taxon>
        <taxon>Rhabditida</taxon>
        <taxon>Rhabditina</taxon>
        <taxon>Rhabditomorpha</taxon>
        <taxon>Strongyloidea</taxon>
        <taxon>Metastrongylidae</taxon>
        <taxon>Angiostrongylus</taxon>
    </lineage>
</organism>
<evidence type="ECO:0000256" key="5">
    <source>
        <dbReference type="SAM" id="Phobius"/>
    </source>
</evidence>
<dbReference type="EMBL" id="UYYA01000444">
    <property type="protein sequence ID" value="VDM53895.1"/>
    <property type="molecule type" value="Genomic_DNA"/>
</dbReference>
<accession>A0A0R3PE57</accession>
<dbReference type="PROSITE" id="PS50262">
    <property type="entry name" value="G_PROTEIN_RECEP_F1_2"/>
    <property type="match status" value="1"/>
</dbReference>
<evidence type="ECO:0000313" key="9">
    <source>
        <dbReference type="WBParaSite" id="ACOC_0000230901-mRNA-1"/>
    </source>
</evidence>
<comment type="subcellular location">
    <subcellularLocation>
        <location evidence="1">Membrane</location>
    </subcellularLocation>
</comment>
<dbReference type="CDD" id="cd00637">
    <property type="entry name" value="7tm_classA_rhodopsin-like"/>
    <property type="match status" value="1"/>
</dbReference>
<dbReference type="AlphaFoldDB" id="A0A0R3PE57"/>
<reference evidence="7 8" key="2">
    <citation type="submission" date="2018-11" db="EMBL/GenBank/DDBJ databases">
        <authorList>
            <consortium name="Pathogen Informatics"/>
        </authorList>
    </citation>
    <scope>NUCLEOTIDE SEQUENCE [LARGE SCALE GENOMIC DNA]</scope>
    <source>
        <strain evidence="7 8">Costa Rica</strain>
    </source>
</reference>
<keyword evidence="4 5" id="KW-0472">Membrane</keyword>
<keyword evidence="8" id="KW-1185">Reference proteome</keyword>
<reference evidence="9" key="1">
    <citation type="submission" date="2017-02" db="UniProtKB">
        <authorList>
            <consortium name="WormBaseParasite"/>
        </authorList>
    </citation>
    <scope>IDENTIFICATION</scope>
</reference>
<feature type="domain" description="G-protein coupled receptors family 1 profile" evidence="6">
    <location>
        <begin position="1"/>
        <end position="119"/>
    </location>
</feature>
<proteinExistence type="predicted"/>
<feature type="transmembrane region" description="Helical" evidence="5">
    <location>
        <begin position="65"/>
        <end position="90"/>
    </location>
</feature>
<name>A0A0R3PE57_ANGCS</name>
<evidence type="ECO:0000256" key="1">
    <source>
        <dbReference type="ARBA" id="ARBA00004370"/>
    </source>
</evidence>
<dbReference type="Gene3D" id="1.20.1070.10">
    <property type="entry name" value="Rhodopsin 7-helix transmembrane proteins"/>
    <property type="match status" value="1"/>
</dbReference>
<evidence type="ECO:0000259" key="6">
    <source>
        <dbReference type="PROSITE" id="PS50262"/>
    </source>
</evidence>
<dbReference type="Proteomes" id="UP000267027">
    <property type="component" value="Unassembled WGS sequence"/>
</dbReference>
<evidence type="ECO:0000256" key="2">
    <source>
        <dbReference type="ARBA" id="ARBA00022692"/>
    </source>
</evidence>
<dbReference type="STRING" id="334426.A0A0R3PE57"/>
<protein>
    <submittedName>
        <fullName evidence="9">G_PROTEIN_RECEP_F1_2 domain-containing protein</fullName>
    </submittedName>
</protein>
<feature type="transmembrane region" description="Helical" evidence="5">
    <location>
        <begin position="6"/>
        <end position="25"/>
    </location>
</feature>
<keyword evidence="2 5" id="KW-0812">Transmembrane</keyword>
<dbReference type="GO" id="GO:0016020">
    <property type="term" value="C:membrane"/>
    <property type="evidence" value="ECO:0007669"/>
    <property type="project" value="UniProtKB-SubCell"/>
</dbReference>
<evidence type="ECO:0000256" key="4">
    <source>
        <dbReference type="ARBA" id="ARBA00023136"/>
    </source>
</evidence>
<feature type="transmembrane region" description="Helical" evidence="5">
    <location>
        <begin position="96"/>
        <end position="118"/>
    </location>
</feature>
<dbReference type="OrthoDB" id="5824311at2759"/>
<evidence type="ECO:0000313" key="8">
    <source>
        <dbReference type="Proteomes" id="UP000267027"/>
    </source>
</evidence>
<sequence length="176" mass="20680">MDLNMLSIFLAICWLYKILVLWKVVHRISYLVNVQYFANKKRNFENNKPIIHRINNQSILRIRRIVTVFVVVYLACWTPYWFLFCFLSVVQILHRWMVVVSAFTHLLPYIACTAYPIILTAMNKEIHNAHSSIIDSKKRQLSSIRHGALQDPLPSWYHTSRMVANLPLIHKGGDCL</sequence>
<keyword evidence="3 5" id="KW-1133">Transmembrane helix</keyword>
<dbReference type="SUPFAM" id="SSF81321">
    <property type="entry name" value="Family A G protein-coupled receptor-like"/>
    <property type="match status" value="1"/>
</dbReference>
<dbReference type="WBParaSite" id="ACOC_0000230901-mRNA-1">
    <property type="protein sequence ID" value="ACOC_0000230901-mRNA-1"/>
    <property type="gene ID" value="ACOC_0000230901"/>
</dbReference>
<gene>
    <name evidence="7" type="ORF">ACOC_LOCUS2310</name>
</gene>
<evidence type="ECO:0000256" key="3">
    <source>
        <dbReference type="ARBA" id="ARBA00022989"/>
    </source>
</evidence>